<dbReference type="SUPFAM" id="SSF81606">
    <property type="entry name" value="PP2C-like"/>
    <property type="match status" value="1"/>
</dbReference>
<protein>
    <submittedName>
        <fullName evidence="3">Serine/threonine protein phosphatase</fullName>
    </submittedName>
</protein>
<evidence type="ECO:0000259" key="2">
    <source>
        <dbReference type="PROSITE" id="PS51746"/>
    </source>
</evidence>
<feature type="compositionally biased region" description="Basic and acidic residues" evidence="1">
    <location>
        <begin position="293"/>
        <end position="308"/>
    </location>
</feature>
<evidence type="ECO:0000256" key="1">
    <source>
        <dbReference type="SAM" id="MobiDB-lite"/>
    </source>
</evidence>
<proteinExistence type="predicted"/>
<accession>A0ABQ6JYQ4</accession>
<dbReference type="PROSITE" id="PS51746">
    <property type="entry name" value="PPM_2"/>
    <property type="match status" value="1"/>
</dbReference>
<dbReference type="Gene3D" id="3.60.40.10">
    <property type="entry name" value="PPM-type phosphatase domain"/>
    <property type="match status" value="1"/>
</dbReference>
<feature type="region of interest" description="Disordered" evidence="1">
    <location>
        <begin position="288"/>
        <end position="308"/>
    </location>
</feature>
<dbReference type="EMBL" id="BSVA01000001">
    <property type="protein sequence ID" value="GMA91716.1"/>
    <property type="molecule type" value="Genomic_DNA"/>
</dbReference>
<evidence type="ECO:0000313" key="4">
    <source>
        <dbReference type="Proteomes" id="UP001157069"/>
    </source>
</evidence>
<dbReference type="InterPro" id="IPR015655">
    <property type="entry name" value="PP2C"/>
</dbReference>
<sequence length="308" mass="33063">MLPIGVAPHRACGLLALHGLRRAEKVSVETREDFAIGDATVRLRHAGHSHVGAVRSNNEDSFLAAPPFWIVADGMGGHAHGDLASRSAVEVFDRIRTEAAANARSVLRAIQDANAAVVGLRDGALSGTTLTGVAIVDIDGAGPHWMTFNVGDSRTYLWDGRRLEQQSIDHSAVQELVDAGVITPEDAAVHPQRNVVTRALGAEDEIEPDVWLVPLRGRQTFLLCSDGLTKELDDDEIARIIVFHDQQAAREPEGPSLAERLVGAAVAAGGRDNVTVVVVESEVPEGAFDPEETIDRDPRLLEDTMPRA</sequence>
<organism evidence="3 4">
    <name type="scientific">Homoserinibacter gongjuensis</name>
    <dbReference type="NCBI Taxonomy" id="1162968"/>
    <lineage>
        <taxon>Bacteria</taxon>
        <taxon>Bacillati</taxon>
        <taxon>Actinomycetota</taxon>
        <taxon>Actinomycetes</taxon>
        <taxon>Micrococcales</taxon>
        <taxon>Microbacteriaceae</taxon>
        <taxon>Homoserinibacter</taxon>
    </lineage>
</organism>
<feature type="domain" description="PPM-type phosphatase" evidence="2">
    <location>
        <begin position="45"/>
        <end position="281"/>
    </location>
</feature>
<dbReference type="SMART" id="SM00332">
    <property type="entry name" value="PP2Cc"/>
    <property type="match status" value="1"/>
</dbReference>
<gene>
    <name evidence="3" type="ORF">GCM10025869_22450</name>
</gene>
<reference evidence="4" key="1">
    <citation type="journal article" date="2019" name="Int. J. Syst. Evol. Microbiol.">
        <title>The Global Catalogue of Microorganisms (GCM) 10K type strain sequencing project: providing services to taxonomists for standard genome sequencing and annotation.</title>
        <authorList>
            <consortium name="The Broad Institute Genomics Platform"/>
            <consortium name="The Broad Institute Genome Sequencing Center for Infectious Disease"/>
            <person name="Wu L."/>
            <person name="Ma J."/>
        </authorList>
    </citation>
    <scope>NUCLEOTIDE SEQUENCE [LARGE SCALE GENOMIC DNA]</scope>
    <source>
        <strain evidence="4">NBRC 108755</strain>
    </source>
</reference>
<comment type="caution">
    <text evidence="3">The sequence shown here is derived from an EMBL/GenBank/DDBJ whole genome shotgun (WGS) entry which is preliminary data.</text>
</comment>
<dbReference type="InterPro" id="IPR036457">
    <property type="entry name" value="PPM-type-like_dom_sf"/>
</dbReference>
<name>A0ABQ6JYQ4_9MICO</name>
<dbReference type="CDD" id="cd00143">
    <property type="entry name" value="PP2Cc"/>
    <property type="match status" value="1"/>
</dbReference>
<dbReference type="Proteomes" id="UP001157069">
    <property type="component" value="Unassembled WGS sequence"/>
</dbReference>
<dbReference type="Pfam" id="PF13672">
    <property type="entry name" value="PP2C_2"/>
    <property type="match status" value="1"/>
</dbReference>
<dbReference type="PANTHER" id="PTHR47992">
    <property type="entry name" value="PROTEIN PHOSPHATASE"/>
    <property type="match status" value="1"/>
</dbReference>
<evidence type="ECO:0000313" key="3">
    <source>
        <dbReference type="EMBL" id="GMA91716.1"/>
    </source>
</evidence>
<keyword evidence="4" id="KW-1185">Reference proteome</keyword>
<dbReference type="SMART" id="SM00331">
    <property type="entry name" value="PP2C_SIG"/>
    <property type="match status" value="1"/>
</dbReference>
<dbReference type="InterPro" id="IPR001932">
    <property type="entry name" value="PPM-type_phosphatase-like_dom"/>
</dbReference>